<dbReference type="InterPro" id="IPR010730">
    <property type="entry name" value="HET"/>
</dbReference>
<accession>A0A2J6RJG9</accession>
<proteinExistence type="predicted"/>
<dbReference type="AlphaFoldDB" id="A0A2J6RJG9"/>
<dbReference type="Proteomes" id="UP000235786">
    <property type="component" value="Unassembled WGS sequence"/>
</dbReference>
<dbReference type="PANTHER" id="PTHR33112:SF16">
    <property type="entry name" value="HETEROKARYON INCOMPATIBILITY DOMAIN-CONTAINING PROTEIN"/>
    <property type="match status" value="1"/>
</dbReference>
<dbReference type="PANTHER" id="PTHR33112">
    <property type="entry name" value="DOMAIN PROTEIN, PUTATIVE-RELATED"/>
    <property type="match status" value="1"/>
</dbReference>
<name>A0A2J6RJG9_HYAVF</name>
<evidence type="ECO:0000313" key="2">
    <source>
        <dbReference type="EMBL" id="PMD38641.1"/>
    </source>
</evidence>
<evidence type="ECO:0000259" key="1">
    <source>
        <dbReference type="Pfam" id="PF06985"/>
    </source>
</evidence>
<dbReference type="Pfam" id="PF06985">
    <property type="entry name" value="HET"/>
    <property type="match status" value="1"/>
</dbReference>
<feature type="non-terminal residue" evidence="2">
    <location>
        <position position="516"/>
    </location>
</feature>
<dbReference type="EMBL" id="KZ613947">
    <property type="protein sequence ID" value="PMD38641.1"/>
    <property type="molecule type" value="Genomic_DNA"/>
</dbReference>
<protein>
    <submittedName>
        <fullName evidence="2">HET-domain-containing protein</fullName>
    </submittedName>
</protein>
<evidence type="ECO:0000313" key="3">
    <source>
        <dbReference type="Proteomes" id="UP000235786"/>
    </source>
</evidence>
<keyword evidence="3" id="KW-1185">Reference proteome</keyword>
<feature type="domain" description="Heterokaryon incompatibility" evidence="1">
    <location>
        <begin position="218"/>
        <end position="369"/>
    </location>
</feature>
<sequence>MAEPSDPKLLCKKCNHINLEDLKGADGCVHQPSFKALVDSASGCMLCKLIAEACVDYLRRERVNVDAATGHLGPVRLFATGQTDTSSGMELRTFAVLQERQLSQNVIVTVGKLPQKLFVNPSWSILLEMYALKDSSAEQAGILRLREIESQAVCEANLSRLRKWLELCKRHHKMCSLEHIKQLVGTSPMPKRLIDLGPSNGSPTKPKIIHTRGRQEQYVALSYCWGSAHHLRTTNENFSEMQKAIPIKLLPQTIRDAFLVAQKLDIRYIWVDALCIIQDNADDWGSEAKRMGAIYANSYFTIAATAAKDSVEGFLWPRTLSRVSVPFRRSATSESEGTVYFRQLHDFLRDHQEYVLNSPLQQRAWVLQEMLLSRRIVHFSSKQIYWECRYTFGAEDDVTSDADCREHGRQFLNTLSVLQGGVVLERYAIIFFPIWTEILSRYSTLSISRPSDKLPALSGLASLVERIIGCQYLYGIWNFNLPYGLFWQPVSRPTHRADEWRAPSWSWAAWEGEIMF</sequence>
<reference evidence="2 3" key="1">
    <citation type="submission" date="2016-04" db="EMBL/GenBank/DDBJ databases">
        <title>A degradative enzymes factory behind the ericoid mycorrhizal symbiosis.</title>
        <authorList>
            <consortium name="DOE Joint Genome Institute"/>
            <person name="Martino E."/>
            <person name="Morin E."/>
            <person name="Grelet G."/>
            <person name="Kuo A."/>
            <person name="Kohler A."/>
            <person name="Daghino S."/>
            <person name="Barry K."/>
            <person name="Choi C."/>
            <person name="Cichocki N."/>
            <person name="Clum A."/>
            <person name="Copeland A."/>
            <person name="Hainaut M."/>
            <person name="Haridas S."/>
            <person name="Labutti K."/>
            <person name="Lindquist E."/>
            <person name="Lipzen A."/>
            <person name="Khouja H.-R."/>
            <person name="Murat C."/>
            <person name="Ohm R."/>
            <person name="Olson A."/>
            <person name="Spatafora J."/>
            <person name="Veneault-Fourrey C."/>
            <person name="Henrissat B."/>
            <person name="Grigoriev I."/>
            <person name="Martin F."/>
            <person name="Perotto S."/>
        </authorList>
    </citation>
    <scope>NUCLEOTIDE SEQUENCE [LARGE SCALE GENOMIC DNA]</scope>
    <source>
        <strain evidence="2 3">F</strain>
    </source>
</reference>
<dbReference type="OrthoDB" id="5125733at2759"/>
<gene>
    <name evidence="2" type="ORF">L207DRAFT_461113</name>
</gene>
<organism evidence="2 3">
    <name type="scientific">Hyaloscypha variabilis (strain UAMH 11265 / GT02V1 / F)</name>
    <name type="common">Meliniomyces variabilis</name>
    <dbReference type="NCBI Taxonomy" id="1149755"/>
    <lineage>
        <taxon>Eukaryota</taxon>
        <taxon>Fungi</taxon>
        <taxon>Dikarya</taxon>
        <taxon>Ascomycota</taxon>
        <taxon>Pezizomycotina</taxon>
        <taxon>Leotiomycetes</taxon>
        <taxon>Helotiales</taxon>
        <taxon>Hyaloscyphaceae</taxon>
        <taxon>Hyaloscypha</taxon>
        <taxon>Hyaloscypha variabilis</taxon>
    </lineage>
</organism>